<dbReference type="EMBL" id="CP034207">
    <property type="protein sequence ID" value="QBZ60632.1"/>
    <property type="molecule type" value="Genomic_DNA"/>
</dbReference>
<sequence length="250" mass="26557">MGPHRGLPWLRVPGYSLVIDIKLGFCPSPLSLLFRFYSSSIRFPVFNLFILSFQSAVHSSFADTPGANFNLSQKKNHSLSRLIRLYTLHTVKMQFTTSVLSLITLAVSVSAHGHLAAPPALPNTTPFQNIRIPANGCGEGVKVDGAAVEATFKAGTTGKLTWNLNNGDGGGPLVVAFDTTGKGTSFNTKAVVTKNVEGVNGGVSRAVPRGDKPVEFTVPNVKCERCVLQIRQDLAGGKDGFGSCAIVSIV</sequence>
<evidence type="ECO:0000313" key="2">
    <source>
        <dbReference type="Proteomes" id="UP000294847"/>
    </source>
</evidence>
<proteinExistence type="predicted"/>
<gene>
    <name evidence="1" type="ORF">PoMZ_07574</name>
</gene>
<dbReference type="AlphaFoldDB" id="A0A4P7NFI1"/>
<dbReference type="Proteomes" id="UP000294847">
    <property type="component" value="Chromosome 4"/>
</dbReference>
<organism evidence="1 2">
    <name type="scientific">Pyricularia oryzae</name>
    <name type="common">Rice blast fungus</name>
    <name type="synonym">Magnaporthe oryzae</name>
    <dbReference type="NCBI Taxonomy" id="318829"/>
    <lineage>
        <taxon>Eukaryota</taxon>
        <taxon>Fungi</taxon>
        <taxon>Dikarya</taxon>
        <taxon>Ascomycota</taxon>
        <taxon>Pezizomycotina</taxon>
        <taxon>Sordariomycetes</taxon>
        <taxon>Sordariomycetidae</taxon>
        <taxon>Magnaporthales</taxon>
        <taxon>Pyriculariaceae</taxon>
        <taxon>Pyricularia</taxon>
    </lineage>
</organism>
<reference evidence="1 2" key="1">
    <citation type="journal article" date="2019" name="Mol. Biol. Evol.">
        <title>Blast fungal genomes show frequent chromosomal changes, gene gains and losses, and effector gene turnover.</title>
        <authorList>
            <person name="Gomez Luciano L.B."/>
            <person name="Jason Tsai I."/>
            <person name="Chuma I."/>
            <person name="Tosa Y."/>
            <person name="Chen Y.H."/>
            <person name="Li J.Y."/>
            <person name="Li M.Y."/>
            <person name="Jade Lu M.Y."/>
            <person name="Nakayashiki H."/>
            <person name="Li W.H."/>
        </authorList>
    </citation>
    <scope>NUCLEOTIDE SEQUENCE [LARGE SCALE GENOMIC DNA]</scope>
    <source>
        <strain evidence="1">MZ5-1-6</strain>
    </source>
</reference>
<protein>
    <submittedName>
        <fullName evidence="1">Uncharacterized protein</fullName>
    </submittedName>
</protein>
<dbReference type="InterPro" id="IPR021476">
    <property type="entry name" value="Egh16-like"/>
</dbReference>
<name>A0A4P7NFI1_PYROR</name>
<accession>A0A4P7NFI1</accession>
<dbReference type="Pfam" id="PF11327">
    <property type="entry name" value="Egh16-like"/>
    <property type="match status" value="1"/>
</dbReference>
<evidence type="ECO:0000313" key="1">
    <source>
        <dbReference type="EMBL" id="QBZ60632.1"/>
    </source>
</evidence>